<dbReference type="AlphaFoldDB" id="A0A5S9YAU8"/>
<protein>
    <submittedName>
        <fullName evidence="1">Uncharacterized protein</fullName>
    </submittedName>
</protein>
<reference evidence="1 2" key="1">
    <citation type="submission" date="2019-12" db="EMBL/GenBank/DDBJ databases">
        <authorList>
            <person name="Jiao W.-B."/>
            <person name="Schneeberger K."/>
        </authorList>
    </citation>
    <scope>NUCLEOTIDE SEQUENCE [LARGE SCALE GENOMIC DNA]</scope>
    <source>
        <strain evidence="2">cv. C24</strain>
    </source>
</reference>
<organism evidence="1 2">
    <name type="scientific">Arabidopsis thaliana</name>
    <name type="common">Mouse-ear cress</name>
    <dbReference type="NCBI Taxonomy" id="3702"/>
    <lineage>
        <taxon>Eukaryota</taxon>
        <taxon>Viridiplantae</taxon>
        <taxon>Streptophyta</taxon>
        <taxon>Embryophyta</taxon>
        <taxon>Tracheophyta</taxon>
        <taxon>Spermatophyta</taxon>
        <taxon>Magnoliopsida</taxon>
        <taxon>eudicotyledons</taxon>
        <taxon>Gunneridae</taxon>
        <taxon>Pentapetalae</taxon>
        <taxon>rosids</taxon>
        <taxon>malvids</taxon>
        <taxon>Brassicales</taxon>
        <taxon>Brassicaceae</taxon>
        <taxon>Camelineae</taxon>
        <taxon>Arabidopsis</taxon>
    </lineage>
</organism>
<gene>
    <name evidence="1" type="ORF">C24_LOCUS23656</name>
</gene>
<name>A0A5S9YAU8_ARATH</name>
<dbReference type="Proteomes" id="UP000434276">
    <property type="component" value="Unassembled WGS sequence"/>
</dbReference>
<proteinExistence type="predicted"/>
<accession>A0A5S9YAU8</accession>
<evidence type="ECO:0000313" key="1">
    <source>
        <dbReference type="EMBL" id="CAA0405760.1"/>
    </source>
</evidence>
<sequence>MVDQGFINASTPRGRGSSLRYCDLLADLQINGGKCAKDLQRCTIIAVHLGFYAEKILKVSIKRMEKENDVSSVMDLIRVGRNYP</sequence>
<evidence type="ECO:0000313" key="2">
    <source>
        <dbReference type="Proteomes" id="UP000434276"/>
    </source>
</evidence>
<dbReference type="EMBL" id="CACSHJ010000096">
    <property type="protein sequence ID" value="CAA0405760.1"/>
    <property type="molecule type" value="Genomic_DNA"/>
</dbReference>